<evidence type="ECO:0000313" key="1">
    <source>
        <dbReference type="EMBL" id="OMJ72183.1"/>
    </source>
</evidence>
<name>A0A1R2B5W6_9CILI</name>
<gene>
    <name evidence="1" type="ORF">SteCoe_29415</name>
</gene>
<comment type="caution">
    <text evidence="1">The sequence shown here is derived from an EMBL/GenBank/DDBJ whole genome shotgun (WGS) entry which is preliminary data.</text>
</comment>
<dbReference type="AlphaFoldDB" id="A0A1R2B5W6"/>
<accession>A0A1R2B5W6</accession>
<sequence>MSDSKPELLKYAPLATSMQSSYHPPLKPYLWLTILDYLPSKDYFTQLSLINKFFWSLIKTYGHLRTSITILCYDHNPKKKTLQIPNYLYLNQNSLSLLYRMLQLKHLKLYVYSNNVNAIENNYQVFNQALPKSIESLHLIWPTLCSKIEIITFMPFIIELNLDLQDFNFHVKNFKHIRKSFPNLVKLKMLFYDIISVEFNHNKLSQLTMLKGFKFYPKIILSSNVMNWIFYYLSINPNLEVLKFSGFLAENFVKVFSETITFAAYGLNSQNSANNLINFKNIKILSLKTLGFRNPNIESIITLLNIDFPLLVKLSIKCQLNIKKIFWKKSIDEILCSIKSLLGKSSMLKYLKLQCLSIFPNDFLHNLGDFIIEKSHTNSLEYFNNLPIKSLAQNDSEIITIKKFNDSKNQHIKEYELNLYILNQLLFKASKLRFIYLCLEKDIIIDMKKTIEHIQNIKEIAIENLNFENIIGYSLALNLKNFEKIVQVDSDESVYIVFKEIMKRSESIHSLKINAKQQDKISDIFHFFRNCPEKFLNLSEIYINFHKKKRTKDDLSTLMQIESLKSLTLKNFNQELSQSETKLSLNQNLLLISLSRCRILQDSFNSIAQSLSMCREIENIKLKHCKVIIDTKLNVNVLQETICMNMITLLSSLYEKTTLKTLSLDLTTAFFIDHELDNSSLSLIKSIITNNTFLKKFSVICPLGPKALLNYINFLLDFIHQNNYPEVIFNNKCYWFENMNYNHILGTMKIRSKNKVRIIPQIRMLTINIIKFFMFAGIIKKYPQALNDKKIDSIASIFFYDGDICLDKLLGFLNAFT</sequence>
<evidence type="ECO:0008006" key="3">
    <source>
        <dbReference type="Google" id="ProtNLM"/>
    </source>
</evidence>
<dbReference type="EMBL" id="MPUH01000922">
    <property type="protein sequence ID" value="OMJ72183.1"/>
    <property type="molecule type" value="Genomic_DNA"/>
</dbReference>
<protein>
    <recommendedName>
        <fullName evidence="3">F-box domain-containing protein</fullName>
    </recommendedName>
</protein>
<proteinExistence type="predicted"/>
<keyword evidence="2" id="KW-1185">Reference proteome</keyword>
<dbReference type="Proteomes" id="UP000187209">
    <property type="component" value="Unassembled WGS sequence"/>
</dbReference>
<reference evidence="1 2" key="1">
    <citation type="submission" date="2016-11" db="EMBL/GenBank/DDBJ databases">
        <title>The macronuclear genome of Stentor coeruleus: a giant cell with tiny introns.</title>
        <authorList>
            <person name="Slabodnick M."/>
            <person name="Ruby J.G."/>
            <person name="Reiff S.B."/>
            <person name="Swart E.C."/>
            <person name="Gosai S."/>
            <person name="Prabakaran S."/>
            <person name="Witkowska E."/>
            <person name="Larue G.E."/>
            <person name="Fisher S."/>
            <person name="Freeman R.M."/>
            <person name="Gunawardena J."/>
            <person name="Chu W."/>
            <person name="Stover N.A."/>
            <person name="Gregory B.D."/>
            <person name="Nowacki M."/>
            <person name="Derisi J."/>
            <person name="Roy S.W."/>
            <person name="Marshall W.F."/>
            <person name="Sood P."/>
        </authorList>
    </citation>
    <scope>NUCLEOTIDE SEQUENCE [LARGE SCALE GENOMIC DNA]</scope>
    <source>
        <strain evidence="1">WM001</strain>
    </source>
</reference>
<evidence type="ECO:0000313" key="2">
    <source>
        <dbReference type="Proteomes" id="UP000187209"/>
    </source>
</evidence>
<organism evidence="1 2">
    <name type="scientific">Stentor coeruleus</name>
    <dbReference type="NCBI Taxonomy" id="5963"/>
    <lineage>
        <taxon>Eukaryota</taxon>
        <taxon>Sar</taxon>
        <taxon>Alveolata</taxon>
        <taxon>Ciliophora</taxon>
        <taxon>Postciliodesmatophora</taxon>
        <taxon>Heterotrichea</taxon>
        <taxon>Heterotrichida</taxon>
        <taxon>Stentoridae</taxon>
        <taxon>Stentor</taxon>
    </lineage>
</organism>